<gene>
    <name evidence="1" type="ORF">M6B38_239480</name>
</gene>
<dbReference type="InterPro" id="IPR016024">
    <property type="entry name" value="ARM-type_fold"/>
</dbReference>
<proteinExistence type="predicted"/>
<dbReference type="EMBL" id="JANAVB010043618">
    <property type="protein sequence ID" value="KAJ6792430.1"/>
    <property type="molecule type" value="Genomic_DNA"/>
</dbReference>
<evidence type="ECO:0000313" key="1">
    <source>
        <dbReference type="EMBL" id="KAJ6792430.1"/>
    </source>
</evidence>
<reference evidence="1" key="2">
    <citation type="submission" date="2023-04" db="EMBL/GenBank/DDBJ databases">
        <authorList>
            <person name="Bruccoleri R.E."/>
            <person name="Oakeley E.J."/>
            <person name="Faust A.-M."/>
            <person name="Dessus-Babus S."/>
            <person name="Altorfer M."/>
            <person name="Burckhardt D."/>
            <person name="Oertli M."/>
            <person name="Naumann U."/>
            <person name="Petersen F."/>
            <person name="Wong J."/>
        </authorList>
    </citation>
    <scope>NUCLEOTIDE SEQUENCE</scope>
    <source>
        <strain evidence="1">GSM-AAB239-AS_SAM_17_03QT</strain>
        <tissue evidence="1">Leaf</tissue>
    </source>
</reference>
<dbReference type="Proteomes" id="UP001140949">
    <property type="component" value="Unassembled WGS sequence"/>
</dbReference>
<dbReference type="AlphaFoldDB" id="A0AAX6DKW2"/>
<sequence length="523" mass="56594">MEPSPPSDLAPILAAASDFSSYPGSQTDASAEEFLDRFPLPAIFSLLQTEADVPGLEATIVGCLDRVFKTRYGASVLLQYLPFLQAGLQANSQMVRCLACKAVSYILESTEDKGIVVKNLVGYDIYSLLIDCLIKGNEETSAASLNAIKNIARCPEGMSVIFPATSEGSIQLEVVAAHCSSLGRIRVLALIKELFSLSSSAASAVYDANLLQLFEAEIYKSDDMLTTMSALELLYELVESPHSSKFLLKTALLQKLTDTISNASIDCVLRSRAISISGRLLSSPDSYTDVEESRVTSLLLAIDRRLKLLESLDANECESALEALGQIGTSTHGAVLLLTSSTIVARHVFEIAFGHEGRGKQLAALHALGDICGVNRPEDSMLLNNNAEECLKRLFYSTAARTSKLTPSGLLLSVLQQEPDIRLAAYRLISSLVVRPWCLKEVCSKRDIITIVTDANIEGTKNGMDARFHCCTAINSALLASNLLNDASIAESAAKLQEAVRRGPYLAKRHIEPQPLVVTADRF</sequence>
<protein>
    <recommendedName>
        <fullName evidence="3">ARM repeat superfamily protein</fullName>
    </recommendedName>
</protein>
<dbReference type="InterPro" id="IPR011989">
    <property type="entry name" value="ARM-like"/>
</dbReference>
<keyword evidence="2" id="KW-1185">Reference proteome</keyword>
<dbReference type="GO" id="GO:0005829">
    <property type="term" value="C:cytosol"/>
    <property type="evidence" value="ECO:0007669"/>
    <property type="project" value="TreeGrafter"/>
</dbReference>
<accession>A0AAX6DKW2</accession>
<dbReference type="SUPFAM" id="SSF48371">
    <property type="entry name" value="ARM repeat"/>
    <property type="match status" value="1"/>
</dbReference>
<evidence type="ECO:0000313" key="2">
    <source>
        <dbReference type="Proteomes" id="UP001140949"/>
    </source>
</evidence>
<dbReference type="GO" id="GO:0043248">
    <property type="term" value="P:proteasome assembly"/>
    <property type="evidence" value="ECO:0007669"/>
    <property type="project" value="InterPro"/>
</dbReference>
<name>A0AAX6DKW2_IRIPA</name>
<dbReference type="PANTHER" id="PTHR13554:SF10">
    <property type="entry name" value="26S PROTEASOME NON-ATPASE REGULATORY SUBUNIT 5"/>
    <property type="match status" value="1"/>
</dbReference>
<dbReference type="PANTHER" id="PTHR13554">
    <property type="entry name" value="26S PROTEASOME NON-ATPASE REGULATORY SUBUNIT 5-RELATED"/>
    <property type="match status" value="1"/>
</dbReference>
<dbReference type="Gene3D" id="1.25.10.10">
    <property type="entry name" value="Leucine-rich Repeat Variant"/>
    <property type="match status" value="1"/>
</dbReference>
<organism evidence="1 2">
    <name type="scientific">Iris pallida</name>
    <name type="common">Sweet iris</name>
    <dbReference type="NCBI Taxonomy" id="29817"/>
    <lineage>
        <taxon>Eukaryota</taxon>
        <taxon>Viridiplantae</taxon>
        <taxon>Streptophyta</taxon>
        <taxon>Embryophyta</taxon>
        <taxon>Tracheophyta</taxon>
        <taxon>Spermatophyta</taxon>
        <taxon>Magnoliopsida</taxon>
        <taxon>Liliopsida</taxon>
        <taxon>Asparagales</taxon>
        <taxon>Iridaceae</taxon>
        <taxon>Iridoideae</taxon>
        <taxon>Irideae</taxon>
        <taxon>Iris</taxon>
    </lineage>
</organism>
<dbReference type="InterPro" id="IPR019538">
    <property type="entry name" value="PSMD5"/>
</dbReference>
<evidence type="ECO:0008006" key="3">
    <source>
        <dbReference type="Google" id="ProtNLM"/>
    </source>
</evidence>
<comment type="caution">
    <text evidence="1">The sequence shown here is derived from an EMBL/GenBank/DDBJ whole genome shotgun (WGS) entry which is preliminary data.</text>
</comment>
<dbReference type="Pfam" id="PF10508">
    <property type="entry name" value="Proteasom_PSMB"/>
    <property type="match status" value="1"/>
</dbReference>
<reference evidence="1" key="1">
    <citation type="journal article" date="2023" name="GigaByte">
        <title>Genome assembly of the bearded iris, Iris pallida Lam.</title>
        <authorList>
            <person name="Bruccoleri R.E."/>
            <person name="Oakeley E.J."/>
            <person name="Faust A.M.E."/>
            <person name="Altorfer M."/>
            <person name="Dessus-Babus S."/>
            <person name="Burckhardt D."/>
            <person name="Oertli M."/>
            <person name="Naumann U."/>
            <person name="Petersen F."/>
            <person name="Wong J."/>
        </authorList>
    </citation>
    <scope>NUCLEOTIDE SEQUENCE</scope>
    <source>
        <strain evidence="1">GSM-AAB239-AS_SAM_17_03QT</strain>
    </source>
</reference>